<dbReference type="InterPro" id="IPR007309">
    <property type="entry name" value="TFIIIC_Bblock-bd"/>
</dbReference>
<dbReference type="InterPro" id="IPR044210">
    <property type="entry name" value="Tfc3-like"/>
</dbReference>
<feature type="region of interest" description="Disordered" evidence="6">
    <location>
        <begin position="562"/>
        <end position="582"/>
    </location>
</feature>
<keyword evidence="4" id="KW-0804">Transcription</keyword>
<evidence type="ECO:0000256" key="2">
    <source>
        <dbReference type="ARBA" id="ARBA00022553"/>
    </source>
</evidence>
<dbReference type="Pfam" id="PF24657">
    <property type="entry name" value="DUF7646"/>
    <property type="match status" value="1"/>
</dbReference>
<evidence type="ECO:0000259" key="9">
    <source>
        <dbReference type="Pfam" id="PF24657"/>
    </source>
</evidence>
<dbReference type="Proteomes" id="UP001458880">
    <property type="component" value="Unassembled WGS sequence"/>
</dbReference>
<dbReference type="PANTHER" id="PTHR15180:SF1">
    <property type="entry name" value="GENERAL TRANSCRIPTION FACTOR 3C POLYPEPTIDE 1"/>
    <property type="match status" value="1"/>
</dbReference>
<feature type="compositionally biased region" description="Polar residues" evidence="6">
    <location>
        <begin position="527"/>
        <end position="540"/>
    </location>
</feature>
<sequence>MDVSVTSTEDESPPKKKARKKTKSKQKNIQEALPLSSETSKPLKKRLPKEDDSNVLQTTAEEATEELESTENFCEGFPAQLKLEDYSHNDIHEITIDEVSLEGLDGITIEALWTRLSVRTAYPMQFQNEMQDTVWKILTATEKIKYYLLPEDRPKLIIYNRFKYIDFDTGQITEPDEVPEDIYPFVPVSEEDSQNQYFGSCANFKTRLNITEEVRQLTLAQVTQKYGSKLVIVADQVLRNKALGLQNAKSLDKLSNIHYCMLERIGRARYLGEVTAGKNSLQQMSDSKNLFYLRKILLVNGLITKQSFCTKFAKGNTSALLFHLTRFHREHKPTKTILTEQIIDILKRKRDYRIEYIELKKLVGFEVWGRGVQKLIKTPEFKQYVQTDLLVPYRTMYPNASQKEWKVKNGTKEKNLRILQLINPAVHLTSSSKEEDPKDESSDDEPIGEYAYNVPVFHQIYKMIQKSGAEGLSLRQVQRNLGLDFYVTRSILNNMVKRSLVETKNVDAGRVHVLKYYISSTEEDSTLSKTSPNETPSTSRDQTDDDTLSFIADVLEISKDDLVPKDDTASETDSETEPENSFKGHYDFIRDYRTKNRLERYTRRYKTRFQGTAEEKSPNEKKLQSEEREKFEAIFKNDHPYYPMDLSLRHKRIESWPLSINVDKDFADQWIYLFAIKE</sequence>
<feature type="domain" description="DUF7646" evidence="9">
    <location>
        <begin position="453"/>
        <end position="514"/>
    </location>
</feature>
<dbReference type="GO" id="GO:0003677">
    <property type="term" value="F:DNA binding"/>
    <property type="evidence" value="ECO:0007669"/>
    <property type="project" value="UniProtKB-KW"/>
</dbReference>
<evidence type="ECO:0000256" key="1">
    <source>
        <dbReference type="ARBA" id="ARBA00004123"/>
    </source>
</evidence>
<dbReference type="Pfam" id="PF04182">
    <property type="entry name" value="B-block_TFIIIC"/>
    <property type="match status" value="1"/>
</dbReference>
<dbReference type="GO" id="GO:0005634">
    <property type="term" value="C:nucleus"/>
    <property type="evidence" value="ECO:0007669"/>
    <property type="project" value="UniProtKB-SubCell"/>
</dbReference>
<dbReference type="GO" id="GO:0042791">
    <property type="term" value="P:5S class rRNA transcription by RNA polymerase III"/>
    <property type="evidence" value="ECO:0007669"/>
    <property type="project" value="TreeGrafter"/>
</dbReference>
<gene>
    <name evidence="10" type="ORF">QE152_g29465</name>
</gene>
<accession>A0AAW1JHW4</accession>
<feature type="domain" description="B-block binding subunit of TFIIIC" evidence="7">
    <location>
        <begin position="256"/>
        <end position="330"/>
    </location>
</feature>
<feature type="domain" description="General transcription factor 3C polypeptide 1 winged-helix" evidence="8">
    <location>
        <begin position="94"/>
        <end position="245"/>
    </location>
</feature>
<evidence type="ECO:0000259" key="7">
    <source>
        <dbReference type="Pfam" id="PF04182"/>
    </source>
</evidence>
<dbReference type="EMBL" id="JASPKY010000374">
    <property type="protein sequence ID" value="KAK9703225.1"/>
    <property type="molecule type" value="Genomic_DNA"/>
</dbReference>
<dbReference type="GO" id="GO:0000127">
    <property type="term" value="C:transcription factor TFIIIC complex"/>
    <property type="evidence" value="ECO:0007669"/>
    <property type="project" value="InterPro"/>
</dbReference>
<keyword evidence="11" id="KW-1185">Reference proteome</keyword>
<feature type="compositionally biased region" description="Basic residues" evidence="6">
    <location>
        <begin position="15"/>
        <end position="26"/>
    </location>
</feature>
<protein>
    <submittedName>
        <fullName evidence="10">B-block binding subunit of TFIIIC</fullName>
    </submittedName>
</protein>
<evidence type="ECO:0000313" key="10">
    <source>
        <dbReference type="EMBL" id="KAK9703225.1"/>
    </source>
</evidence>
<dbReference type="AlphaFoldDB" id="A0AAW1JHW4"/>
<name>A0AAW1JHW4_POPJA</name>
<evidence type="ECO:0000256" key="3">
    <source>
        <dbReference type="ARBA" id="ARBA00023125"/>
    </source>
</evidence>
<evidence type="ECO:0000256" key="4">
    <source>
        <dbReference type="ARBA" id="ARBA00023163"/>
    </source>
</evidence>
<evidence type="ECO:0000256" key="6">
    <source>
        <dbReference type="SAM" id="MobiDB-lite"/>
    </source>
</evidence>
<reference evidence="10 11" key="1">
    <citation type="journal article" date="2024" name="BMC Genomics">
        <title>De novo assembly and annotation of Popillia japonica's genome with initial clues to its potential as an invasive pest.</title>
        <authorList>
            <person name="Cucini C."/>
            <person name="Boschi S."/>
            <person name="Funari R."/>
            <person name="Cardaioli E."/>
            <person name="Iannotti N."/>
            <person name="Marturano G."/>
            <person name="Paoli F."/>
            <person name="Bruttini M."/>
            <person name="Carapelli A."/>
            <person name="Frati F."/>
            <person name="Nardi F."/>
        </authorList>
    </citation>
    <scope>NUCLEOTIDE SEQUENCE [LARGE SCALE GENOMIC DNA]</scope>
    <source>
        <strain evidence="10">DMR45628</strain>
    </source>
</reference>
<dbReference type="PANTHER" id="PTHR15180">
    <property type="entry name" value="GENERAL TRANSCRIPTION FACTOR 3C POLYPEPTIDE 1"/>
    <property type="match status" value="1"/>
</dbReference>
<dbReference type="InterPro" id="IPR056428">
    <property type="entry name" value="WH_GTF3C1"/>
</dbReference>
<keyword evidence="5" id="KW-0539">Nucleus</keyword>
<comment type="subcellular location">
    <subcellularLocation>
        <location evidence="1">Nucleus</location>
    </subcellularLocation>
</comment>
<feature type="region of interest" description="Disordered" evidence="6">
    <location>
        <begin position="522"/>
        <end position="545"/>
    </location>
</feature>
<evidence type="ECO:0000259" key="8">
    <source>
        <dbReference type="Pfam" id="PF23704"/>
    </source>
</evidence>
<comment type="caution">
    <text evidence="10">The sequence shown here is derived from an EMBL/GenBank/DDBJ whole genome shotgun (WGS) entry which is preliminary data.</text>
</comment>
<proteinExistence type="predicted"/>
<dbReference type="Pfam" id="PF23704">
    <property type="entry name" value="WHD_GTF3C1_N"/>
    <property type="match status" value="1"/>
</dbReference>
<evidence type="ECO:0000256" key="5">
    <source>
        <dbReference type="ARBA" id="ARBA00023242"/>
    </source>
</evidence>
<dbReference type="GO" id="GO:0006384">
    <property type="term" value="P:transcription initiation at RNA polymerase III promoter"/>
    <property type="evidence" value="ECO:0007669"/>
    <property type="project" value="InterPro"/>
</dbReference>
<feature type="region of interest" description="Disordered" evidence="6">
    <location>
        <begin position="1"/>
        <end position="56"/>
    </location>
</feature>
<feature type="compositionally biased region" description="Acidic residues" evidence="6">
    <location>
        <begin position="569"/>
        <end position="578"/>
    </location>
</feature>
<keyword evidence="2" id="KW-0597">Phosphoprotein</keyword>
<dbReference type="InterPro" id="IPR056063">
    <property type="entry name" value="DUF7646"/>
</dbReference>
<keyword evidence="3" id="KW-0238">DNA-binding</keyword>
<evidence type="ECO:0000313" key="11">
    <source>
        <dbReference type="Proteomes" id="UP001458880"/>
    </source>
</evidence>
<organism evidence="10 11">
    <name type="scientific">Popillia japonica</name>
    <name type="common">Japanese beetle</name>
    <dbReference type="NCBI Taxonomy" id="7064"/>
    <lineage>
        <taxon>Eukaryota</taxon>
        <taxon>Metazoa</taxon>
        <taxon>Ecdysozoa</taxon>
        <taxon>Arthropoda</taxon>
        <taxon>Hexapoda</taxon>
        <taxon>Insecta</taxon>
        <taxon>Pterygota</taxon>
        <taxon>Neoptera</taxon>
        <taxon>Endopterygota</taxon>
        <taxon>Coleoptera</taxon>
        <taxon>Polyphaga</taxon>
        <taxon>Scarabaeiformia</taxon>
        <taxon>Scarabaeidae</taxon>
        <taxon>Rutelinae</taxon>
        <taxon>Popillia</taxon>
    </lineage>
</organism>